<sequence>MAKIENESAVKEGLEVYQRGMEKLKDSFPLELKDVSSEHQRLSSLATQTFMKRSFKDNEGIFMKCLEEHINKLFDGYLCQNQEASKKRCENLLSSLCAPMTEKIKKGFYAKSGGYELFSQDLEVIVKEYKMEAKKGVKAEDTLEEFLKQKFVDSKAILQADKKLTEKEKKIMEEREKSVLLAQVINTKEQKQQQLEEKMKAERRSNKERMKQMKEKMDEEIRLQREEAKRTMDSKLRVQADLLEKGFKEKADRMTKEMEDFRKKNKEAEKNSDQLFKNMIENMNKRHDETIKLMMRQHSEQMNVIMSMPRPESDSSSLILCLLLAGLGGGSLGSGSCSFPCSC</sequence>
<comment type="caution">
    <text evidence="3">The sequence shown here is derived from an EMBL/GenBank/DDBJ whole genome shotgun (WGS) entry which is preliminary data.</text>
</comment>
<dbReference type="Proteomes" id="UP001557470">
    <property type="component" value="Unassembled WGS sequence"/>
</dbReference>
<dbReference type="InterPro" id="IPR036543">
    <property type="entry name" value="Guanylate-bd_C_sf"/>
</dbReference>
<protein>
    <recommendedName>
        <fullName evidence="2">Guanylate-binding protein/Atlastin C-terminal domain-containing protein</fullName>
    </recommendedName>
</protein>
<evidence type="ECO:0000259" key="2">
    <source>
        <dbReference type="Pfam" id="PF02841"/>
    </source>
</evidence>
<name>A0ABD0VW49_UMBPY</name>
<reference evidence="3 4" key="1">
    <citation type="submission" date="2024-06" db="EMBL/GenBank/DDBJ databases">
        <authorList>
            <person name="Pan Q."/>
            <person name="Wen M."/>
            <person name="Jouanno E."/>
            <person name="Zahm M."/>
            <person name="Klopp C."/>
            <person name="Cabau C."/>
            <person name="Louis A."/>
            <person name="Berthelot C."/>
            <person name="Parey E."/>
            <person name="Roest Crollius H."/>
            <person name="Montfort J."/>
            <person name="Robinson-Rechavi M."/>
            <person name="Bouchez O."/>
            <person name="Lampietro C."/>
            <person name="Lopez Roques C."/>
            <person name="Donnadieu C."/>
            <person name="Postlethwait J."/>
            <person name="Bobe J."/>
            <person name="Verreycken H."/>
            <person name="Guiguen Y."/>
        </authorList>
    </citation>
    <scope>NUCLEOTIDE SEQUENCE [LARGE SCALE GENOMIC DNA]</scope>
    <source>
        <strain evidence="3">Up_M1</strain>
        <tissue evidence="3">Testis</tissue>
    </source>
</reference>
<dbReference type="PANTHER" id="PTHR10751">
    <property type="entry name" value="GUANYLATE BINDING PROTEIN"/>
    <property type="match status" value="1"/>
</dbReference>
<feature type="domain" description="Guanylate-binding protein/Atlastin C-terminal" evidence="2">
    <location>
        <begin position="1"/>
        <end position="261"/>
    </location>
</feature>
<dbReference type="InterPro" id="IPR003191">
    <property type="entry name" value="Guanylate-bd/ATL_C"/>
</dbReference>
<gene>
    <name evidence="3" type="ORF">UPYG_G00330720</name>
</gene>
<dbReference type="Pfam" id="PF02841">
    <property type="entry name" value="GBP_C"/>
    <property type="match status" value="1"/>
</dbReference>
<evidence type="ECO:0000313" key="3">
    <source>
        <dbReference type="EMBL" id="KAL0961712.1"/>
    </source>
</evidence>
<dbReference type="EMBL" id="JAGEUA010000011">
    <property type="protein sequence ID" value="KAL0961712.1"/>
    <property type="molecule type" value="Genomic_DNA"/>
</dbReference>
<feature type="region of interest" description="Disordered" evidence="1">
    <location>
        <begin position="196"/>
        <end position="215"/>
    </location>
</feature>
<evidence type="ECO:0000256" key="1">
    <source>
        <dbReference type="SAM" id="MobiDB-lite"/>
    </source>
</evidence>
<accession>A0ABD0VW49</accession>
<keyword evidence="4" id="KW-1185">Reference proteome</keyword>
<evidence type="ECO:0000313" key="4">
    <source>
        <dbReference type="Proteomes" id="UP001557470"/>
    </source>
</evidence>
<dbReference type="Gene3D" id="1.20.1000.10">
    <property type="entry name" value="Guanylate-binding protein, C-terminal domain"/>
    <property type="match status" value="1"/>
</dbReference>
<dbReference type="SUPFAM" id="SSF48340">
    <property type="entry name" value="Interferon-induced guanylate-binding protein 1 (GBP1), C-terminal domain"/>
    <property type="match status" value="1"/>
</dbReference>
<proteinExistence type="predicted"/>
<dbReference type="AlphaFoldDB" id="A0ABD0VW49"/>
<organism evidence="3 4">
    <name type="scientific">Umbra pygmaea</name>
    <name type="common">Eastern mudminnow</name>
    <dbReference type="NCBI Taxonomy" id="75934"/>
    <lineage>
        <taxon>Eukaryota</taxon>
        <taxon>Metazoa</taxon>
        <taxon>Chordata</taxon>
        <taxon>Craniata</taxon>
        <taxon>Vertebrata</taxon>
        <taxon>Euteleostomi</taxon>
        <taxon>Actinopterygii</taxon>
        <taxon>Neopterygii</taxon>
        <taxon>Teleostei</taxon>
        <taxon>Protacanthopterygii</taxon>
        <taxon>Esociformes</taxon>
        <taxon>Umbridae</taxon>
        <taxon>Umbra</taxon>
    </lineage>
</organism>